<accession>A0ABX4X068</accession>
<dbReference type="Proteomes" id="UP000054370">
    <property type="component" value="Unassembled WGS sequence"/>
</dbReference>
<dbReference type="EMBL" id="LOSH02000004">
    <property type="protein sequence ID" value="PNM69144.1"/>
    <property type="molecule type" value="Genomic_DNA"/>
</dbReference>
<keyword evidence="1" id="KW-0472">Membrane</keyword>
<sequence length="36" mass="3975">MTNSLRGIQHAWHFGYAVVLVIKVACSKLVIACFTP</sequence>
<proteinExistence type="predicted"/>
<keyword evidence="3" id="KW-1185">Reference proteome</keyword>
<keyword evidence="1" id="KW-0812">Transmembrane</keyword>
<evidence type="ECO:0000256" key="1">
    <source>
        <dbReference type="SAM" id="Phobius"/>
    </source>
</evidence>
<feature type="transmembrane region" description="Helical" evidence="1">
    <location>
        <begin position="12"/>
        <end position="34"/>
    </location>
</feature>
<comment type="caution">
    <text evidence="2">The sequence shown here is derived from an EMBL/GenBank/DDBJ whole genome shotgun (WGS) entry which is preliminary data.</text>
</comment>
<organism evidence="2 3">
    <name type="scientific">Vibrio vulnificus</name>
    <dbReference type="NCBI Taxonomy" id="672"/>
    <lineage>
        <taxon>Bacteria</taxon>
        <taxon>Pseudomonadati</taxon>
        <taxon>Pseudomonadota</taxon>
        <taxon>Gammaproteobacteria</taxon>
        <taxon>Vibrionales</taxon>
        <taxon>Vibrionaceae</taxon>
        <taxon>Vibrio</taxon>
    </lineage>
</organism>
<reference evidence="2" key="1">
    <citation type="submission" date="2017-12" db="EMBL/GenBank/DDBJ databases">
        <title>FDA dAtabase for Regulatory Grade micrObial Sequences (FDA-ARGOS): Supporting development and validation of Infectious Disease Dx tests.</title>
        <authorList>
            <person name="Hoffmann M."/>
            <person name="Allard M."/>
            <person name="Evans P."/>
            <person name="Brown E."/>
            <person name="Tallon L.J."/>
            <person name="Sadzewicz L."/>
            <person name="Sengamalay N."/>
            <person name="Ott S."/>
            <person name="Godinez A."/>
            <person name="Nagaraj S."/>
            <person name="Vavikolanu K."/>
            <person name="Aluvathingal J."/>
            <person name="Nadendla S."/>
            <person name="Hobson J."/>
            <person name="Sichtig H."/>
        </authorList>
    </citation>
    <scope>NUCLEOTIDE SEQUENCE [LARGE SCALE GENOMIC DNA]</scope>
    <source>
        <strain evidence="2">FDAARGOS_118</strain>
    </source>
</reference>
<name>A0ABX4X068_VIBVL</name>
<keyword evidence="1" id="KW-1133">Transmembrane helix</keyword>
<gene>
    <name evidence="2" type="ORF">AL548_014915</name>
</gene>
<protein>
    <submittedName>
        <fullName evidence="2">DUF3265 domain-containing protein</fullName>
    </submittedName>
</protein>
<evidence type="ECO:0000313" key="3">
    <source>
        <dbReference type="Proteomes" id="UP000054370"/>
    </source>
</evidence>
<evidence type="ECO:0000313" key="2">
    <source>
        <dbReference type="EMBL" id="PNM69144.1"/>
    </source>
</evidence>